<dbReference type="InterPro" id="IPR017021">
    <property type="entry name" value="UCP033763"/>
</dbReference>
<reference evidence="1 2" key="1">
    <citation type="submission" date="2021-05" db="EMBL/GenBank/DDBJ databases">
        <title>Draft Whole Genome Sequencing Of Biosensor Chromobacterium violaceum Strain CV026 Reveals A Regulatory RNA In Chromobacterium violaceum Phenotype Regulatory Network.</title>
        <authorList>
            <person name="Hong K.W."/>
            <person name="Chan K.G."/>
            <person name="Chang C.-Y."/>
        </authorList>
    </citation>
    <scope>NUCLEOTIDE SEQUENCE [LARGE SCALE GENOMIC DNA]</scope>
    <source>
        <strain evidence="1 2">ATCC 31532</strain>
    </source>
</reference>
<accession>A0ABS7F9L7</accession>
<evidence type="ECO:0000313" key="1">
    <source>
        <dbReference type="EMBL" id="MBW8286782.1"/>
    </source>
</evidence>
<comment type="caution">
    <text evidence="1">The sequence shown here is derived from an EMBL/GenBank/DDBJ whole genome shotgun (WGS) entry which is preliminary data.</text>
</comment>
<proteinExistence type="predicted"/>
<dbReference type="GeneID" id="89687042"/>
<organism evidence="1 2">
    <name type="scientific">Chromobacterium subtsugae</name>
    <dbReference type="NCBI Taxonomy" id="251747"/>
    <lineage>
        <taxon>Bacteria</taxon>
        <taxon>Pseudomonadati</taxon>
        <taxon>Pseudomonadota</taxon>
        <taxon>Betaproteobacteria</taxon>
        <taxon>Neisseriales</taxon>
        <taxon>Chromobacteriaceae</taxon>
        <taxon>Chromobacterium</taxon>
    </lineage>
</organism>
<dbReference type="Proteomes" id="UP000711178">
    <property type="component" value="Unassembled WGS sequence"/>
</dbReference>
<evidence type="ECO:0000313" key="2">
    <source>
        <dbReference type="Proteomes" id="UP000711178"/>
    </source>
</evidence>
<sequence length="135" mass="14198">MEERRCAIIVDPDLPAGIAANTAAVLAMTLGRRHPELVGDDLADAAGSVRLGIVTTPIPVLQGGAALLRALRAQALEAGLTVVELTDATRSTRSYQEYATALRGTPEPDLRYQGLALCGPAKQVRRLTGSLGLLR</sequence>
<dbReference type="InterPro" id="IPR023476">
    <property type="entry name" value="Pep_tRNA_hydro_II_dom_sf"/>
</dbReference>
<dbReference type="InterPro" id="IPR018988">
    <property type="entry name" value="DUF2000"/>
</dbReference>
<dbReference type="SUPFAM" id="SSF102462">
    <property type="entry name" value="Peptidyl-tRNA hydrolase II"/>
    <property type="match status" value="1"/>
</dbReference>
<keyword evidence="2" id="KW-1185">Reference proteome</keyword>
<dbReference type="RefSeq" id="WP_043575459.1">
    <property type="nucleotide sequence ID" value="NZ_CP142381.1"/>
</dbReference>
<dbReference type="EMBL" id="JAHDTB010000002">
    <property type="protein sequence ID" value="MBW8286782.1"/>
    <property type="molecule type" value="Genomic_DNA"/>
</dbReference>
<dbReference type="PIRSF" id="PIRSF033736">
    <property type="entry name" value="UCP033763"/>
    <property type="match status" value="1"/>
</dbReference>
<dbReference type="Pfam" id="PF09391">
    <property type="entry name" value="DUF2000"/>
    <property type="match status" value="1"/>
</dbReference>
<gene>
    <name evidence="1" type="ORF">KIF53_03995</name>
</gene>
<dbReference type="Gene3D" id="3.40.1490.10">
    <property type="entry name" value="Bit1"/>
    <property type="match status" value="1"/>
</dbReference>
<name>A0ABS7F9L7_9NEIS</name>
<protein>
    <submittedName>
        <fullName evidence="1">DUF2000 family protein</fullName>
    </submittedName>
</protein>